<sequence length="216" mass="24039">MESKFVTHPEQIAETIVTKAQASANKRYIVAIAGPPASGKSTLAEQLSLLINQQAGQPLSEVIPMDGFHYDNDWLDQHQLRPRKGAEQTFDSQGFVDKVKQLSLANKPVSIPLFDRDKDAVVPDARTIAPQQRILLIEGNYLLLNTKPWSTVHALYDYSILLNPGIGILEERLVQRWLQQGYDNEGARQRALSNDIPNAKFVLEHSGATDITLTQG</sequence>
<dbReference type="EMBL" id="CACVAV010000241">
    <property type="protein sequence ID" value="CAA6814850.1"/>
    <property type="molecule type" value="Genomic_DNA"/>
</dbReference>
<dbReference type="InterPro" id="IPR006083">
    <property type="entry name" value="PRK/URK"/>
</dbReference>
<accession>A0A6S6SW49</accession>
<dbReference type="GO" id="GO:0008865">
    <property type="term" value="F:fructokinase activity"/>
    <property type="evidence" value="ECO:0007669"/>
    <property type="project" value="UniProtKB-EC"/>
</dbReference>
<dbReference type="EC" id="2.7.1.4" evidence="2"/>
<proteinExistence type="predicted"/>
<protein>
    <submittedName>
        <fullName evidence="2">Fructokinase (EC)</fullName>
        <ecNumber evidence="2">2.7.1.4</ecNumber>
    </submittedName>
</protein>
<organism evidence="2">
    <name type="scientific">uncultured Thiotrichaceae bacterium</name>
    <dbReference type="NCBI Taxonomy" id="298394"/>
    <lineage>
        <taxon>Bacteria</taxon>
        <taxon>Pseudomonadati</taxon>
        <taxon>Pseudomonadota</taxon>
        <taxon>Gammaproteobacteria</taxon>
        <taxon>Thiotrichales</taxon>
        <taxon>Thiotrichaceae</taxon>
        <taxon>environmental samples</taxon>
    </lineage>
</organism>
<dbReference type="GO" id="GO:0005524">
    <property type="term" value="F:ATP binding"/>
    <property type="evidence" value="ECO:0007669"/>
    <property type="project" value="InterPro"/>
</dbReference>
<feature type="domain" description="Phosphoribulokinase/uridine kinase" evidence="1">
    <location>
        <begin position="29"/>
        <end position="193"/>
    </location>
</feature>
<reference evidence="2" key="1">
    <citation type="submission" date="2020-01" db="EMBL/GenBank/DDBJ databases">
        <authorList>
            <person name="Meier V. D."/>
            <person name="Meier V D."/>
        </authorList>
    </citation>
    <scope>NUCLEOTIDE SEQUENCE</scope>
    <source>
        <strain evidence="2">HLG_WM_MAG_08</strain>
    </source>
</reference>
<dbReference type="InterPro" id="IPR027417">
    <property type="entry name" value="P-loop_NTPase"/>
</dbReference>
<gene>
    <name evidence="2" type="ORF">HELGO_WM44536</name>
</gene>
<dbReference type="Gene3D" id="3.40.50.300">
    <property type="entry name" value="P-loop containing nucleotide triphosphate hydrolases"/>
    <property type="match status" value="1"/>
</dbReference>
<name>A0A6S6SW49_9GAMM</name>
<evidence type="ECO:0000259" key="1">
    <source>
        <dbReference type="Pfam" id="PF00485"/>
    </source>
</evidence>
<evidence type="ECO:0000313" key="2">
    <source>
        <dbReference type="EMBL" id="CAA6814850.1"/>
    </source>
</evidence>
<keyword evidence="2" id="KW-0418">Kinase</keyword>
<dbReference type="SUPFAM" id="SSF52540">
    <property type="entry name" value="P-loop containing nucleoside triphosphate hydrolases"/>
    <property type="match status" value="1"/>
</dbReference>
<dbReference type="PANTHER" id="PTHR10285">
    <property type="entry name" value="URIDINE KINASE"/>
    <property type="match status" value="1"/>
</dbReference>
<dbReference type="AlphaFoldDB" id="A0A6S6SW49"/>
<dbReference type="Pfam" id="PF00485">
    <property type="entry name" value="PRK"/>
    <property type="match status" value="1"/>
</dbReference>
<keyword evidence="2" id="KW-0808">Transferase</keyword>